<reference evidence="2 3" key="1">
    <citation type="submission" date="2016-10" db="EMBL/GenBank/DDBJ databases">
        <authorList>
            <person name="de Groot N.N."/>
        </authorList>
    </citation>
    <scope>NUCLEOTIDE SEQUENCE [LARGE SCALE GENOMIC DNA]</scope>
    <source>
        <strain evidence="2 3">DSM 3756</strain>
    </source>
</reference>
<keyword evidence="1" id="KW-1133">Transmembrane helix</keyword>
<dbReference type="PANTHER" id="PTHR31303">
    <property type="entry name" value="CTP-DEPENDENT DIACYLGLYCEROL KINASE 1"/>
    <property type="match status" value="1"/>
</dbReference>
<sequence length="199" mass="21017">MADEVSRRLVHVTGSAVPLAHLFRPDLITWRVVQGFLTVALVVVIVLEAVRLTTGLDWVVYDRLTREYEQDNPAGYALYIVGMAIVAVAVELPGVTETIAVPAMLMLAIGDPISGLLGSSDASNVKQAWVLLVMFGVCTLLAAPFVPPAAAVLGGVAATFADGVKPRIAGYVIDDNFSIPVLGALAMWVGVQYLPGFGL</sequence>
<dbReference type="EMBL" id="FNOF01000002">
    <property type="protein sequence ID" value="SDW33624.1"/>
    <property type="molecule type" value="Genomic_DNA"/>
</dbReference>
<feature type="transmembrane region" description="Helical" evidence="1">
    <location>
        <begin position="74"/>
        <end position="93"/>
    </location>
</feature>
<feature type="transmembrane region" description="Helical" evidence="1">
    <location>
        <begin position="99"/>
        <end position="117"/>
    </location>
</feature>
<dbReference type="GO" id="GO:0004143">
    <property type="term" value="F:ATP-dependent diacylglycerol kinase activity"/>
    <property type="evidence" value="ECO:0007669"/>
    <property type="project" value="InterPro"/>
</dbReference>
<keyword evidence="2" id="KW-0418">Kinase</keyword>
<keyword evidence="1" id="KW-0472">Membrane</keyword>
<evidence type="ECO:0000256" key="1">
    <source>
        <dbReference type="SAM" id="Phobius"/>
    </source>
</evidence>
<dbReference type="Proteomes" id="UP000182573">
    <property type="component" value="Unassembled WGS sequence"/>
</dbReference>
<keyword evidence="2" id="KW-0808">Transferase</keyword>
<dbReference type="AlphaFoldDB" id="A0A1H2SRF0"/>
<proteinExistence type="predicted"/>
<dbReference type="InterPro" id="IPR037997">
    <property type="entry name" value="Dgk1-like"/>
</dbReference>
<feature type="transmembrane region" description="Helical" evidence="1">
    <location>
        <begin position="177"/>
        <end position="194"/>
    </location>
</feature>
<accession>A0A1H2SRF0</accession>
<name>A0A1H2SRF0_HALVA</name>
<evidence type="ECO:0000313" key="3">
    <source>
        <dbReference type="Proteomes" id="UP000182573"/>
    </source>
</evidence>
<dbReference type="RefSeq" id="WP_004517597.1">
    <property type="nucleotide sequence ID" value="NZ_FNOF01000002.1"/>
</dbReference>
<feature type="transmembrane region" description="Helical" evidence="1">
    <location>
        <begin position="129"/>
        <end position="157"/>
    </location>
</feature>
<dbReference type="STRING" id="28442.SAMN05443574_102473"/>
<keyword evidence="1" id="KW-0812">Transmembrane</keyword>
<gene>
    <name evidence="2" type="ORF">SAMN05443574_102473</name>
</gene>
<protein>
    <submittedName>
        <fullName evidence="2">Dolichol kinase</fullName>
    </submittedName>
</protein>
<dbReference type="PANTHER" id="PTHR31303:SF1">
    <property type="entry name" value="CTP-DEPENDENT DIACYLGLYCEROL KINASE 1"/>
    <property type="match status" value="1"/>
</dbReference>
<organism evidence="2 3">
    <name type="scientific">Haloarcula vallismortis</name>
    <name type="common">Halobacterium vallismortis</name>
    <dbReference type="NCBI Taxonomy" id="28442"/>
    <lineage>
        <taxon>Archaea</taxon>
        <taxon>Methanobacteriati</taxon>
        <taxon>Methanobacteriota</taxon>
        <taxon>Stenosarchaea group</taxon>
        <taxon>Halobacteria</taxon>
        <taxon>Halobacteriales</taxon>
        <taxon>Haloarculaceae</taxon>
        <taxon>Haloarcula</taxon>
    </lineage>
</organism>
<feature type="transmembrane region" description="Helical" evidence="1">
    <location>
        <begin position="32"/>
        <end position="53"/>
    </location>
</feature>
<evidence type="ECO:0000313" key="2">
    <source>
        <dbReference type="EMBL" id="SDW33624.1"/>
    </source>
</evidence>